<keyword evidence="4 7" id="KW-0812">Transmembrane</keyword>
<gene>
    <name evidence="10" type="ORF">F7O44_08550</name>
</gene>
<evidence type="ECO:0000256" key="8">
    <source>
        <dbReference type="SAM" id="MobiDB-lite"/>
    </source>
</evidence>
<dbReference type="AlphaFoldDB" id="A0A7K3M254"/>
<feature type="transmembrane region" description="Helical" evidence="7">
    <location>
        <begin position="51"/>
        <end position="72"/>
    </location>
</feature>
<evidence type="ECO:0000313" key="11">
    <source>
        <dbReference type="Proteomes" id="UP000460435"/>
    </source>
</evidence>
<dbReference type="PANTHER" id="PTHR43744">
    <property type="entry name" value="ABC TRANSPORTER PERMEASE PROTEIN MG189-RELATED-RELATED"/>
    <property type="match status" value="1"/>
</dbReference>
<feature type="transmembrane region" description="Helical" evidence="7">
    <location>
        <begin position="282"/>
        <end position="301"/>
    </location>
</feature>
<dbReference type="PANTHER" id="PTHR43744:SF2">
    <property type="entry name" value="ARABINOOLIGOSACCHARIDES TRANSPORT SYSTEM PERMEASE PROTEIN ARAQ"/>
    <property type="match status" value="1"/>
</dbReference>
<evidence type="ECO:0000256" key="2">
    <source>
        <dbReference type="ARBA" id="ARBA00022448"/>
    </source>
</evidence>
<dbReference type="RefSeq" id="WP_162449793.1">
    <property type="nucleotide sequence ID" value="NZ_WLZY01000002.1"/>
</dbReference>
<dbReference type="Proteomes" id="UP000460435">
    <property type="component" value="Unassembled WGS sequence"/>
</dbReference>
<feature type="region of interest" description="Disordered" evidence="8">
    <location>
        <begin position="1"/>
        <end position="42"/>
    </location>
</feature>
<evidence type="ECO:0000256" key="5">
    <source>
        <dbReference type="ARBA" id="ARBA00022989"/>
    </source>
</evidence>
<evidence type="ECO:0000256" key="6">
    <source>
        <dbReference type="ARBA" id="ARBA00023136"/>
    </source>
</evidence>
<dbReference type="Gene3D" id="1.10.3720.10">
    <property type="entry name" value="MetI-like"/>
    <property type="match status" value="1"/>
</dbReference>
<proteinExistence type="inferred from homology"/>
<dbReference type="InterPro" id="IPR035906">
    <property type="entry name" value="MetI-like_sf"/>
</dbReference>
<keyword evidence="6 7" id="KW-0472">Membrane</keyword>
<accession>A0A7K3M254</accession>
<feature type="transmembrane region" description="Helical" evidence="7">
    <location>
        <begin position="181"/>
        <end position="201"/>
    </location>
</feature>
<dbReference type="GO" id="GO:0055085">
    <property type="term" value="P:transmembrane transport"/>
    <property type="evidence" value="ECO:0007669"/>
    <property type="project" value="InterPro"/>
</dbReference>
<dbReference type="InterPro" id="IPR000515">
    <property type="entry name" value="MetI-like"/>
</dbReference>
<evidence type="ECO:0000313" key="10">
    <source>
        <dbReference type="EMBL" id="NDL57117.1"/>
    </source>
</evidence>
<feature type="transmembrane region" description="Helical" evidence="7">
    <location>
        <begin position="148"/>
        <end position="169"/>
    </location>
</feature>
<dbReference type="SUPFAM" id="SSF161098">
    <property type="entry name" value="MetI-like"/>
    <property type="match status" value="1"/>
</dbReference>
<feature type="domain" description="ABC transmembrane type-1" evidence="9">
    <location>
        <begin position="112"/>
        <end position="301"/>
    </location>
</feature>
<evidence type="ECO:0000256" key="7">
    <source>
        <dbReference type="RuleBase" id="RU363032"/>
    </source>
</evidence>
<organism evidence="10 11">
    <name type="scientific">Phytoactinopolyspora mesophila</name>
    <dbReference type="NCBI Taxonomy" id="2650750"/>
    <lineage>
        <taxon>Bacteria</taxon>
        <taxon>Bacillati</taxon>
        <taxon>Actinomycetota</taxon>
        <taxon>Actinomycetes</taxon>
        <taxon>Jiangellales</taxon>
        <taxon>Jiangellaceae</taxon>
        <taxon>Phytoactinopolyspora</taxon>
    </lineage>
</organism>
<evidence type="ECO:0000256" key="3">
    <source>
        <dbReference type="ARBA" id="ARBA00022475"/>
    </source>
</evidence>
<keyword evidence="11" id="KW-1185">Reference proteome</keyword>
<keyword evidence="2 7" id="KW-0813">Transport</keyword>
<comment type="subcellular location">
    <subcellularLocation>
        <location evidence="1 7">Cell membrane</location>
        <topology evidence="1 7">Multi-pass membrane protein</topology>
    </subcellularLocation>
</comment>
<protein>
    <submittedName>
        <fullName evidence="10">ABC transporter permease subunit</fullName>
    </submittedName>
</protein>
<comment type="caution">
    <text evidence="10">The sequence shown here is derived from an EMBL/GenBank/DDBJ whole genome shotgun (WGS) entry which is preliminary data.</text>
</comment>
<evidence type="ECO:0000256" key="4">
    <source>
        <dbReference type="ARBA" id="ARBA00022692"/>
    </source>
</evidence>
<dbReference type="GO" id="GO:0005886">
    <property type="term" value="C:plasma membrane"/>
    <property type="evidence" value="ECO:0007669"/>
    <property type="project" value="UniProtKB-SubCell"/>
</dbReference>
<name>A0A7K3M254_9ACTN</name>
<dbReference type="PROSITE" id="PS50928">
    <property type="entry name" value="ABC_TM1"/>
    <property type="match status" value="1"/>
</dbReference>
<dbReference type="CDD" id="cd06261">
    <property type="entry name" value="TM_PBP2"/>
    <property type="match status" value="1"/>
</dbReference>
<evidence type="ECO:0000256" key="1">
    <source>
        <dbReference type="ARBA" id="ARBA00004651"/>
    </source>
</evidence>
<keyword evidence="5 7" id="KW-1133">Transmembrane helix</keyword>
<feature type="transmembrane region" description="Helical" evidence="7">
    <location>
        <begin position="111"/>
        <end position="136"/>
    </location>
</feature>
<dbReference type="EMBL" id="WLZY01000002">
    <property type="protein sequence ID" value="NDL57117.1"/>
    <property type="molecule type" value="Genomic_DNA"/>
</dbReference>
<evidence type="ECO:0000259" key="9">
    <source>
        <dbReference type="PROSITE" id="PS50928"/>
    </source>
</evidence>
<feature type="transmembrane region" description="Helical" evidence="7">
    <location>
        <begin position="222"/>
        <end position="244"/>
    </location>
</feature>
<sequence length="317" mass="35290">MNREKKSQLRTTASQQERTAVMDRGPADVPPRLGRPDTGGQRRLTGRHRKIIVTALVSVIAVAFLIPFYWLLVSAFRPANRVFADAGNFFPASVTLDNFDALFRETSVVTWFMNSVILAAGSTIGSLVVVTMAAYALAKIEFPFRNTIFVGILASQMLPFHLLLIPLFMLTINLGLIDTHLGVIVPMLAHPFGLFYMRQYMLGLPQDVFDAARVDGASEYRIFFGIVVPMVKPAMATLAIIFSLEQWNDLLWPLIVMRSSENYPLAVGITTLIGLHRPRWDLVMTAAVLAVIPIMILFFLMRKQFINGLGQMGTGSK</sequence>
<reference evidence="10 11" key="1">
    <citation type="submission" date="2019-11" db="EMBL/GenBank/DDBJ databases">
        <authorList>
            <person name="Li X.-J."/>
            <person name="Feng X.-M."/>
        </authorList>
    </citation>
    <scope>NUCLEOTIDE SEQUENCE [LARGE SCALE GENOMIC DNA]</scope>
    <source>
        <strain evidence="10 11">XMNu-373</strain>
    </source>
</reference>
<dbReference type="Pfam" id="PF00528">
    <property type="entry name" value="BPD_transp_1"/>
    <property type="match status" value="1"/>
</dbReference>
<keyword evidence="3" id="KW-1003">Cell membrane</keyword>
<feature type="compositionally biased region" description="Polar residues" evidence="8">
    <location>
        <begin position="9"/>
        <end position="18"/>
    </location>
</feature>
<comment type="similarity">
    <text evidence="7">Belongs to the binding-protein-dependent transport system permease family.</text>
</comment>